<gene>
    <name evidence="2" type="ORF">P3T76_004309</name>
</gene>
<evidence type="ECO:0000313" key="3">
    <source>
        <dbReference type="Proteomes" id="UP001259832"/>
    </source>
</evidence>
<dbReference type="Proteomes" id="UP001259832">
    <property type="component" value="Unassembled WGS sequence"/>
</dbReference>
<dbReference type="AlphaFoldDB" id="A0AAD9GTJ5"/>
<name>A0AAD9GTJ5_9STRA</name>
<feature type="compositionally biased region" description="Basic and acidic residues" evidence="1">
    <location>
        <begin position="110"/>
        <end position="122"/>
    </location>
</feature>
<feature type="region of interest" description="Disordered" evidence="1">
    <location>
        <begin position="93"/>
        <end position="122"/>
    </location>
</feature>
<organism evidence="2 3">
    <name type="scientific">Phytophthora citrophthora</name>
    <dbReference type="NCBI Taxonomy" id="4793"/>
    <lineage>
        <taxon>Eukaryota</taxon>
        <taxon>Sar</taxon>
        <taxon>Stramenopiles</taxon>
        <taxon>Oomycota</taxon>
        <taxon>Peronosporomycetes</taxon>
        <taxon>Peronosporales</taxon>
        <taxon>Peronosporaceae</taxon>
        <taxon>Phytophthora</taxon>
    </lineage>
</organism>
<evidence type="ECO:0000313" key="2">
    <source>
        <dbReference type="EMBL" id="KAK1944397.1"/>
    </source>
</evidence>
<keyword evidence="3" id="KW-1185">Reference proteome</keyword>
<protein>
    <submittedName>
        <fullName evidence="2">Uncharacterized protein</fullName>
    </submittedName>
</protein>
<proteinExistence type="predicted"/>
<dbReference type="EMBL" id="JASMQC010000006">
    <property type="protein sequence ID" value="KAK1944397.1"/>
    <property type="molecule type" value="Genomic_DNA"/>
</dbReference>
<sequence length="122" mass="14078">MLVNEILQFTQHNSLAKSEQGQWELYPRWYRGDACALDSYEAMKLVTRFAIAEHKNLRREVEDRDTIASKRYVSFLVEQRADLLCNDRLAKVTTGESAEEEQPEPCGAKVLREARDETRGDA</sequence>
<evidence type="ECO:0000256" key="1">
    <source>
        <dbReference type="SAM" id="MobiDB-lite"/>
    </source>
</evidence>
<reference evidence="2" key="1">
    <citation type="submission" date="2023-08" db="EMBL/GenBank/DDBJ databases">
        <title>Reference Genome Resource for the Citrus Pathogen Phytophthora citrophthora.</title>
        <authorList>
            <person name="Moller H."/>
            <person name="Coetzee B."/>
            <person name="Rose L.J."/>
            <person name="Van Niekerk J.M."/>
        </authorList>
    </citation>
    <scope>NUCLEOTIDE SEQUENCE</scope>
    <source>
        <strain evidence="2">STE-U-9442</strain>
    </source>
</reference>
<comment type="caution">
    <text evidence="2">The sequence shown here is derived from an EMBL/GenBank/DDBJ whole genome shotgun (WGS) entry which is preliminary data.</text>
</comment>
<accession>A0AAD9GTJ5</accession>